<evidence type="ECO:0000256" key="10">
    <source>
        <dbReference type="ARBA" id="ARBA00023002"/>
    </source>
</evidence>
<evidence type="ECO:0000256" key="16">
    <source>
        <dbReference type="PIRSR" id="PIRSR600823-3"/>
    </source>
</evidence>
<feature type="binding site" evidence="16">
    <location>
        <position position="254"/>
    </location>
    <ligand>
        <name>Ca(2+)</name>
        <dbReference type="ChEBI" id="CHEBI:29108"/>
        <label>2</label>
    </ligand>
</feature>
<dbReference type="FunFam" id="1.10.420.10:FF:000010">
    <property type="entry name" value="Peroxidase"/>
    <property type="match status" value="1"/>
</dbReference>
<gene>
    <name evidence="21" type="ORF">R1flu_014154</name>
</gene>
<dbReference type="FunFam" id="1.10.520.10:FF:000001">
    <property type="entry name" value="Peroxidase"/>
    <property type="match status" value="1"/>
</dbReference>
<comment type="catalytic activity">
    <reaction evidence="1 19">
        <text>2 a phenolic donor + H2O2 = 2 a phenolic radical donor + 2 H2O</text>
        <dbReference type="Rhea" id="RHEA:56136"/>
        <dbReference type="ChEBI" id="CHEBI:15377"/>
        <dbReference type="ChEBI" id="CHEBI:16240"/>
        <dbReference type="ChEBI" id="CHEBI:139520"/>
        <dbReference type="ChEBI" id="CHEBI:139521"/>
        <dbReference type="EC" id="1.11.1.7"/>
    </reaction>
</comment>
<keyword evidence="13 19" id="KW-0376">Hydrogen peroxide</keyword>
<feature type="disulfide bond" evidence="18">
    <location>
        <begin position="123"/>
        <end position="320"/>
    </location>
</feature>
<dbReference type="GO" id="GO:0006979">
    <property type="term" value="P:response to oxidative stress"/>
    <property type="evidence" value="ECO:0007669"/>
    <property type="project" value="UniProtKB-UniRule"/>
</dbReference>
<dbReference type="PROSITE" id="PS00436">
    <property type="entry name" value="PEROXIDASE_2"/>
    <property type="match status" value="1"/>
</dbReference>
<dbReference type="Pfam" id="PF00141">
    <property type="entry name" value="peroxidase"/>
    <property type="match status" value="1"/>
</dbReference>
<keyword evidence="11 16" id="KW-0408">Iron</keyword>
<dbReference type="GO" id="GO:0020037">
    <property type="term" value="F:heme binding"/>
    <property type="evidence" value="ECO:0007669"/>
    <property type="project" value="UniProtKB-UniRule"/>
</dbReference>
<reference evidence="21 22" key="1">
    <citation type="submission" date="2024-09" db="EMBL/GenBank/DDBJ databases">
        <title>Chromosome-scale assembly of Riccia fluitans.</title>
        <authorList>
            <person name="Paukszto L."/>
            <person name="Sawicki J."/>
            <person name="Karawczyk K."/>
            <person name="Piernik-Szablinska J."/>
            <person name="Szczecinska M."/>
            <person name="Mazdziarz M."/>
        </authorList>
    </citation>
    <scope>NUCLEOTIDE SEQUENCE [LARGE SCALE GENOMIC DNA]</scope>
    <source>
        <strain evidence="21">Rf_01</strain>
        <tissue evidence="21">Aerial parts of the thallus</tissue>
    </source>
</reference>
<feature type="disulfide bond" evidence="18">
    <location>
        <begin position="38"/>
        <end position="117"/>
    </location>
</feature>
<feature type="disulfide bond" evidence="18">
    <location>
        <begin position="202"/>
        <end position="235"/>
    </location>
</feature>
<evidence type="ECO:0000256" key="8">
    <source>
        <dbReference type="ARBA" id="ARBA00022729"/>
    </source>
</evidence>
<dbReference type="PRINTS" id="PR00458">
    <property type="entry name" value="PEROXIDASE"/>
</dbReference>
<keyword evidence="6 19" id="KW-0349">Heme</keyword>
<dbReference type="Gene3D" id="1.10.420.10">
    <property type="entry name" value="Peroxidase, domain 2"/>
    <property type="match status" value="1"/>
</dbReference>
<keyword evidence="9 16" id="KW-0106">Calcium</keyword>
<dbReference type="GO" id="GO:0140825">
    <property type="term" value="F:lactoperoxidase activity"/>
    <property type="evidence" value="ECO:0007669"/>
    <property type="project" value="UniProtKB-EC"/>
</dbReference>
<keyword evidence="4 19" id="KW-0964">Secreted</keyword>
<evidence type="ECO:0000259" key="20">
    <source>
        <dbReference type="PROSITE" id="PS50873"/>
    </source>
</evidence>
<organism evidence="21 22">
    <name type="scientific">Riccia fluitans</name>
    <dbReference type="NCBI Taxonomy" id="41844"/>
    <lineage>
        <taxon>Eukaryota</taxon>
        <taxon>Viridiplantae</taxon>
        <taxon>Streptophyta</taxon>
        <taxon>Embryophyta</taxon>
        <taxon>Marchantiophyta</taxon>
        <taxon>Marchantiopsida</taxon>
        <taxon>Marchantiidae</taxon>
        <taxon>Marchantiales</taxon>
        <taxon>Ricciaceae</taxon>
        <taxon>Riccia</taxon>
    </lineage>
</organism>
<dbReference type="PROSITE" id="PS00435">
    <property type="entry name" value="PEROXIDASE_1"/>
    <property type="match status" value="1"/>
</dbReference>
<keyword evidence="10 19" id="KW-0560">Oxidoreductase</keyword>
<feature type="binding site" evidence="16">
    <location>
        <position position="77"/>
    </location>
    <ligand>
        <name>Ca(2+)</name>
        <dbReference type="ChEBI" id="CHEBI:29108"/>
        <label>1</label>
    </ligand>
</feature>
<keyword evidence="5 19" id="KW-0575">Peroxidase</keyword>
<dbReference type="GO" id="GO:0046872">
    <property type="term" value="F:metal ion binding"/>
    <property type="evidence" value="ECO:0007669"/>
    <property type="project" value="UniProtKB-UniRule"/>
</dbReference>
<dbReference type="Gene3D" id="1.10.520.10">
    <property type="match status" value="1"/>
</dbReference>
<feature type="site" description="Transition state stabilizer" evidence="17">
    <location>
        <position position="65"/>
    </location>
</feature>
<comment type="similarity">
    <text evidence="19">Belongs to the peroxidase family. Classical plant (class III) peroxidase subfamily.</text>
</comment>
<comment type="function">
    <text evidence="19">Removal of H(2)O(2), oxidation of toxic reductants, biosynthesis and degradation of lignin, suberization, auxin catabolism, response to environmental stresses such as wounding, pathogen attack and oxidative stress.</text>
</comment>
<feature type="binding site" evidence="16">
    <location>
        <position position="75"/>
    </location>
    <ligand>
        <name>Ca(2+)</name>
        <dbReference type="ChEBI" id="CHEBI:29108"/>
        <label>1</label>
    </ligand>
</feature>
<evidence type="ECO:0000256" key="1">
    <source>
        <dbReference type="ARBA" id="ARBA00000189"/>
    </source>
</evidence>
<dbReference type="GO" id="GO:0051707">
    <property type="term" value="P:response to other organism"/>
    <property type="evidence" value="ECO:0007669"/>
    <property type="project" value="UniProtKB-ARBA"/>
</dbReference>
<evidence type="ECO:0000256" key="13">
    <source>
        <dbReference type="ARBA" id="ARBA00023324"/>
    </source>
</evidence>
<feature type="binding site" evidence="16">
    <location>
        <position position="70"/>
    </location>
    <ligand>
        <name>Ca(2+)</name>
        <dbReference type="ChEBI" id="CHEBI:29108"/>
        <label>1</label>
    </ligand>
</feature>
<comment type="caution">
    <text evidence="21">The sequence shown here is derived from an EMBL/GenBank/DDBJ whole genome shotgun (WGS) entry which is preliminary data.</text>
</comment>
<evidence type="ECO:0000256" key="6">
    <source>
        <dbReference type="ARBA" id="ARBA00022617"/>
    </source>
</evidence>
<keyword evidence="12 18" id="KW-1015">Disulfide bond</keyword>
<protein>
    <recommendedName>
        <fullName evidence="3 19">Peroxidase</fullName>
        <ecNumber evidence="3 19">1.11.1.7</ecNumber>
    </recommendedName>
</protein>
<evidence type="ECO:0000256" key="9">
    <source>
        <dbReference type="ARBA" id="ARBA00022837"/>
    </source>
</evidence>
<dbReference type="CDD" id="cd00693">
    <property type="entry name" value="secretory_peroxidase"/>
    <property type="match status" value="1"/>
</dbReference>
<evidence type="ECO:0000256" key="5">
    <source>
        <dbReference type="ARBA" id="ARBA00022559"/>
    </source>
</evidence>
<keyword evidence="22" id="KW-1185">Reference proteome</keyword>
<comment type="subcellular location">
    <subcellularLocation>
        <location evidence="19">Secreted</location>
    </subcellularLocation>
</comment>
<proteinExistence type="inferred from homology"/>
<evidence type="ECO:0000256" key="12">
    <source>
        <dbReference type="ARBA" id="ARBA00023157"/>
    </source>
</evidence>
<feature type="binding site" evidence="16">
    <location>
        <position position="247"/>
    </location>
    <ligand>
        <name>Ca(2+)</name>
        <dbReference type="ChEBI" id="CHEBI:29108"/>
        <label>2</label>
    </ligand>
</feature>
<dbReference type="InterPro" id="IPR002016">
    <property type="entry name" value="Haem_peroxidase"/>
</dbReference>
<feature type="active site" description="Proton acceptor" evidence="14">
    <location>
        <position position="69"/>
    </location>
</feature>
<dbReference type="PRINTS" id="PR00461">
    <property type="entry name" value="PLPEROXIDASE"/>
</dbReference>
<feature type="binding site" evidence="15">
    <location>
        <position position="165"/>
    </location>
    <ligand>
        <name>substrate</name>
    </ligand>
</feature>
<dbReference type="PANTHER" id="PTHR31235">
    <property type="entry name" value="PEROXIDASE 25-RELATED"/>
    <property type="match status" value="1"/>
</dbReference>
<feature type="binding site" evidence="16">
    <location>
        <position position="196"/>
    </location>
    <ligand>
        <name>Ca(2+)</name>
        <dbReference type="ChEBI" id="CHEBI:29108"/>
        <label>2</label>
    </ligand>
</feature>
<dbReference type="InterPro" id="IPR010255">
    <property type="entry name" value="Haem_peroxidase_sf"/>
</dbReference>
<evidence type="ECO:0000256" key="15">
    <source>
        <dbReference type="PIRSR" id="PIRSR600823-2"/>
    </source>
</evidence>
<feature type="disulfide bond" evidence="18">
    <location>
        <begin position="71"/>
        <end position="76"/>
    </location>
</feature>
<dbReference type="InterPro" id="IPR019793">
    <property type="entry name" value="Peroxidases_heam-ligand_BS"/>
</dbReference>
<feature type="binding site" evidence="16">
    <location>
        <position position="79"/>
    </location>
    <ligand>
        <name>Ca(2+)</name>
        <dbReference type="ChEBI" id="CHEBI:29108"/>
        <label>1</label>
    </ligand>
</feature>
<evidence type="ECO:0000256" key="14">
    <source>
        <dbReference type="PIRSR" id="PIRSR600823-1"/>
    </source>
</evidence>
<dbReference type="EC" id="1.11.1.7" evidence="3 19"/>
<evidence type="ECO:0000256" key="7">
    <source>
        <dbReference type="ARBA" id="ARBA00022723"/>
    </source>
</evidence>
<evidence type="ECO:0000256" key="3">
    <source>
        <dbReference type="ARBA" id="ARBA00012313"/>
    </source>
</evidence>
<evidence type="ECO:0000256" key="17">
    <source>
        <dbReference type="PIRSR" id="PIRSR600823-4"/>
    </source>
</evidence>
<comment type="cofactor">
    <cofactor evidence="16 19">
        <name>Ca(2+)</name>
        <dbReference type="ChEBI" id="CHEBI:29108"/>
    </cofactor>
    <text evidence="16 19">Binds 2 calcium ions per subunit.</text>
</comment>
<dbReference type="EMBL" id="JBHFFA010000004">
    <property type="protein sequence ID" value="KAL2629468.1"/>
    <property type="molecule type" value="Genomic_DNA"/>
</dbReference>
<evidence type="ECO:0000256" key="2">
    <source>
        <dbReference type="ARBA" id="ARBA00006873"/>
    </source>
</evidence>
<dbReference type="GO" id="GO:0042744">
    <property type="term" value="P:hydrogen peroxide catabolic process"/>
    <property type="evidence" value="ECO:0007669"/>
    <property type="project" value="UniProtKB-KW"/>
</dbReference>
<evidence type="ECO:0000256" key="18">
    <source>
        <dbReference type="PIRSR" id="PIRSR600823-5"/>
    </source>
</evidence>
<feature type="domain" description="Plant heme peroxidase family profile" evidence="20">
    <location>
        <begin position="33"/>
        <end position="324"/>
    </location>
</feature>
<evidence type="ECO:0000313" key="22">
    <source>
        <dbReference type="Proteomes" id="UP001605036"/>
    </source>
</evidence>
<dbReference type="InterPro" id="IPR000823">
    <property type="entry name" value="Peroxidase_pln"/>
</dbReference>
<feature type="binding site" description="axial binding residue" evidence="16">
    <location>
        <position position="195"/>
    </location>
    <ligand>
        <name>heme b</name>
        <dbReference type="ChEBI" id="CHEBI:60344"/>
    </ligand>
    <ligandPart>
        <name>Fe</name>
        <dbReference type="ChEBI" id="CHEBI:18248"/>
    </ligandPart>
</feature>
<dbReference type="SUPFAM" id="SSF48113">
    <property type="entry name" value="Heme-dependent peroxidases"/>
    <property type="match status" value="1"/>
</dbReference>
<dbReference type="Proteomes" id="UP001605036">
    <property type="component" value="Unassembled WGS sequence"/>
</dbReference>
<evidence type="ECO:0000256" key="11">
    <source>
        <dbReference type="ARBA" id="ARBA00023004"/>
    </source>
</evidence>
<keyword evidence="7 16" id="KW-0479">Metal-binding</keyword>
<evidence type="ECO:0000256" key="4">
    <source>
        <dbReference type="ARBA" id="ARBA00022525"/>
    </source>
</evidence>
<dbReference type="GO" id="GO:0005576">
    <property type="term" value="C:extracellular region"/>
    <property type="evidence" value="ECO:0007669"/>
    <property type="project" value="UniProtKB-SubCell"/>
</dbReference>
<dbReference type="InterPro" id="IPR019794">
    <property type="entry name" value="Peroxidases_AS"/>
</dbReference>
<keyword evidence="8 19" id="KW-0732">Signal</keyword>
<dbReference type="InterPro" id="IPR033905">
    <property type="entry name" value="Secretory_peroxidase"/>
</dbReference>
<sequence>MGSRTLVGMLKICTIILFATTAAADYTAGSDAYYAQTCPQATTIVNNMVSKIVKENKNIAGGLLRLHFHDCFVRGCDASVLLDSPTNTAEKDARPNANSLRGFKEIEQIKAALEVECPGIVSCADVLALAVRDAVVKVGGNSWPLALGRKDGRISLKSEADEKLPSPFSNFDELVQKFAAVGLNQQEMVVLSGGHTIGRASCGAVQQRLYNFGGVEGATDPSIDPKFTEELKKSCPQNQQGSELSMDRSKNRFDNLYFKAVLAKKGLFESDANLLTNPVGLELVTRYSKPGSSFYSDFAAAMLKMSNIQWSTDGEIRRVCSAVNA</sequence>
<comment type="similarity">
    <text evidence="2">Belongs to the peroxidase family. Ascorbate peroxidase subfamily.</text>
</comment>
<accession>A0ABD1YFM8</accession>
<dbReference type="GO" id="GO:0006952">
    <property type="term" value="P:defense response"/>
    <property type="evidence" value="ECO:0007669"/>
    <property type="project" value="UniProtKB-ARBA"/>
</dbReference>
<feature type="binding site" evidence="16">
    <location>
        <position position="90"/>
    </location>
    <ligand>
        <name>Ca(2+)</name>
        <dbReference type="ChEBI" id="CHEBI:29108"/>
        <label>1</label>
    </ligand>
</feature>
<dbReference type="PROSITE" id="PS50873">
    <property type="entry name" value="PEROXIDASE_4"/>
    <property type="match status" value="1"/>
</dbReference>
<comment type="cofactor">
    <cofactor evidence="16 19">
        <name>heme b</name>
        <dbReference type="ChEBI" id="CHEBI:60344"/>
    </cofactor>
    <text evidence="16 19">Binds 1 heme b (iron(II)-protoporphyrin IX) group per subunit.</text>
</comment>
<feature type="chain" id="PRO_5044524982" description="Peroxidase" evidence="19">
    <location>
        <begin position="25"/>
        <end position="325"/>
    </location>
</feature>
<evidence type="ECO:0000256" key="19">
    <source>
        <dbReference type="RuleBase" id="RU362060"/>
    </source>
</evidence>
<feature type="signal peptide" evidence="19">
    <location>
        <begin position="1"/>
        <end position="24"/>
    </location>
</feature>
<dbReference type="AlphaFoldDB" id="A0ABD1YFM8"/>
<feature type="binding site" evidence="16">
    <location>
        <position position="73"/>
    </location>
    <ligand>
        <name>Ca(2+)</name>
        <dbReference type="ChEBI" id="CHEBI:29108"/>
        <label>1</label>
    </ligand>
</feature>
<evidence type="ECO:0000313" key="21">
    <source>
        <dbReference type="EMBL" id="KAL2629468.1"/>
    </source>
</evidence>
<name>A0ABD1YFM8_9MARC</name>